<dbReference type="InterPro" id="IPR001932">
    <property type="entry name" value="PPM-type_phosphatase-like_dom"/>
</dbReference>
<dbReference type="Proteomes" id="UP000182660">
    <property type="component" value="Unassembled WGS sequence"/>
</dbReference>
<dbReference type="GO" id="GO:0000160">
    <property type="term" value="P:phosphorelay signal transduction system"/>
    <property type="evidence" value="ECO:0007669"/>
    <property type="project" value="InterPro"/>
</dbReference>
<dbReference type="EMBL" id="FPLD01000113">
    <property type="protein sequence ID" value="SGZ14734.1"/>
    <property type="molecule type" value="Genomic_DNA"/>
</dbReference>
<evidence type="ECO:0000256" key="2">
    <source>
        <dbReference type="PROSITE-ProRule" id="PRU00169"/>
    </source>
</evidence>
<keyword evidence="2" id="KW-0597">Phosphoprotein</keyword>
<dbReference type="GeneID" id="61297720"/>
<evidence type="ECO:0000313" key="4">
    <source>
        <dbReference type="EMBL" id="SGY99821.1"/>
    </source>
</evidence>
<dbReference type="Gene3D" id="3.60.40.10">
    <property type="entry name" value="PPM-type phosphatase domain"/>
    <property type="match status" value="1"/>
</dbReference>
<feature type="modified residue" description="4-aspartylphosphate" evidence="2">
    <location>
        <position position="188"/>
    </location>
</feature>
<evidence type="ECO:0000259" key="3">
    <source>
        <dbReference type="PROSITE" id="PS50110"/>
    </source>
</evidence>
<dbReference type="InterPro" id="IPR011006">
    <property type="entry name" value="CheY-like_superfamily"/>
</dbReference>
<organism evidence="5 7">
    <name type="scientific">Moritella viscosa</name>
    <dbReference type="NCBI Taxonomy" id="80854"/>
    <lineage>
        <taxon>Bacteria</taxon>
        <taxon>Pseudomonadati</taxon>
        <taxon>Pseudomonadota</taxon>
        <taxon>Gammaproteobacteria</taxon>
        <taxon>Alteromonadales</taxon>
        <taxon>Moritellaceae</taxon>
        <taxon>Moritella</taxon>
    </lineage>
</organism>
<dbReference type="SUPFAM" id="SSF55874">
    <property type="entry name" value="ATPase domain of HSP90 chaperone/DNA topoisomerase II/histidine kinase"/>
    <property type="match status" value="1"/>
</dbReference>
<gene>
    <name evidence="4" type="ORF">MT2528_3918</name>
    <name evidence="5" type="ORF">NVI5450_4098</name>
</gene>
<dbReference type="SUPFAM" id="SSF52172">
    <property type="entry name" value="CheY-like"/>
    <property type="match status" value="1"/>
</dbReference>
<dbReference type="Pfam" id="PF00072">
    <property type="entry name" value="Response_reg"/>
    <property type="match status" value="1"/>
</dbReference>
<dbReference type="InterPro" id="IPR036890">
    <property type="entry name" value="HATPase_C_sf"/>
</dbReference>
<keyword evidence="1" id="KW-0378">Hydrolase</keyword>
<dbReference type="AlphaFoldDB" id="A0A090ICR6"/>
<dbReference type="InterPro" id="IPR036457">
    <property type="entry name" value="PPM-type-like_dom_sf"/>
</dbReference>
<protein>
    <submittedName>
        <fullName evidence="5">Transcriptional regulator</fullName>
    </submittedName>
</protein>
<dbReference type="HOGENOM" id="CLU_000445_43_7_6"/>
<accession>A0A090ICR6</accession>
<dbReference type="InterPro" id="IPR052016">
    <property type="entry name" value="Bact_Sigma-Reg"/>
</dbReference>
<dbReference type="InterPro" id="IPR003594">
    <property type="entry name" value="HATPase_dom"/>
</dbReference>
<dbReference type="STRING" id="80854.MVIS_2030"/>
<proteinExistence type="predicted"/>
<evidence type="ECO:0000313" key="7">
    <source>
        <dbReference type="Proteomes" id="UP000183794"/>
    </source>
</evidence>
<dbReference type="Proteomes" id="UP000183794">
    <property type="component" value="Unassembled WGS sequence"/>
</dbReference>
<reference evidence="5 7" key="1">
    <citation type="submission" date="2016-11" db="EMBL/GenBank/DDBJ databases">
        <authorList>
            <person name="Jaros S."/>
            <person name="Januszkiewicz K."/>
            <person name="Wedrychowicz H."/>
        </authorList>
    </citation>
    <scope>NUCLEOTIDE SEQUENCE [LARGE SCALE GENOMIC DNA]</scope>
    <source>
        <strain evidence="5">NVI 5450</strain>
    </source>
</reference>
<dbReference type="Gene3D" id="3.30.565.10">
    <property type="entry name" value="Histidine kinase-like ATPase, C-terminal domain"/>
    <property type="match status" value="1"/>
</dbReference>
<evidence type="ECO:0000313" key="6">
    <source>
        <dbReference type="Proteomes" id="UP000182660"/>
    </source>
</evidence>
<dbReference type="KEGG" id="mvs:MVIS_2030"/>
<dbReference type="SUPFAM" id="SSF81606">
    <property type="entry name" value="PP2C-like"/>
    <property type="match status" value="1"/>
</dbReference>
<sequence length="496" mass="55501">MKTQLFAKQYSLKLDSISEVRRLLTTLCQQLALEQTEIDRVTLVLAEYLSNLYFHNQGSVNWFRIELAGVKSSWYFEVSDSGDSFDPYKVNVNDIFNGELLTSGMGLALIQKNNHNGHYESENGINKFTCPLRKQEKNLDVVIVDDDQTLLWAYKGYLQNDFVVHIFSAAVLALKYIQHEGCDLIIADIHMPEMSGFEFRLKVESFEKGALTPFVFLTGDDALSVQEQATEVSIDDYLIKPITKTPLLAVCNRVIRRTNQLALHYQQRIVESLSRPFKPSLPSKSGDWNFSLAHTPASEGGGDFVFFHDYGESKLLILGDIMGHGPVAKFHSFAIMGYLEGLITSIPTCPGILLAGLSSRLYLNQLLETSMLTCIVIKLTGNKCEIATAGHPQPYLLNDAGYKVIDCKGTVLGLLPDEEYSAVTVQLKAGEKLFFYSDGIFENIDRNCDCIDNILDGIKGTTAQYVLDQLWLRFESLLPGKLQDDATAIVIDLNNK</sequence>
<name>A0A090ICR6_9GAMM</name>
<dbReference type="CDD" id="cd00156">
    <property type="entry name" value="REC"/>
    <property type="match status" value="1"/>
</dbReference>
<dbReference type="PANTHER" id="PTHR43156:SF2">
    <property type="entry name" value="STAGE II SPORULATION PROTEIN E"/>
    <property type="match status" value="1"/>
</dbReference>
<dbReference type="PROSITE" id="PS50110">
    <property type="entry name" value="RESPONSE_REGULATORY"/>
    <property type="match status" value="1"/>
</dbReference>
<keyword evidence="6" id="KW-1185">Reference proteome</keyword>
<dbReference type="InterPro" id="IPR001789">
    <property type="entry name" value="Sig_transdc_resp-reg_receiver"/>
</dbReference>
<dbReference type="GO" id="GO:0016791">
    <property type="term" value="F:phosphatase activity"/>
    <property type="evidence" value="ECO:0007669"/>
    <property type="project" value="TreeGrafter"/>
</dbReference>
<dbReference type="EMBL" id="FPLJ01000086">
    <property type="protein sequence ID" value="SGY99821.1"/>
    <property type="molecule type" value="Genomic_DNA"/>
</dbReference>
<evidence type="ECO:0000256" key="1">
    <source>
        <dbReference type="ARBA" id="ARBA00022801"/>
    </source>
</evidence>
<dbReference type="RefSeq" id="WP_045110263.1">
    <property type="nucleotide sequence ID" value="NZ_CAWQZC010000023.1"/>
</dbReference>
<feature type="domain" description="Response regulatory" evidence="3">
    <location>
        <begin position="140"/>
        <end position="255"/>
    </location>
</feature>
<dbReference type="PATRIC" id="fig|80854.5.peg.2169"/>
<dbReference type="OrthoDB" id="9811749at2"/>
<dbReference type="Pfam" id="PF13581">
    <property type="entry name" value="HATPase_c_2"/>
    <property type="match status" value="1"/>
</dbReference>
<dbReference type="PANTHER" id="PTHR43156">
    <property type="entry name" value="STAGE II SPORULATION PROTEIN E-RELATED"/>
    <property type="match status" value="1"/>
</dbReference>
<evidence type="ECO:0000313" key="5">
    <source>
        <dbReference type="EMBL" id="SGZ14734.1"/>
    </source>
</evidence>
<dbReference type="SMART" id="SM00331">
    <property type="entry name" value="PP2C_SIG"/>
    <property type="match status" value="1"/>
</dbReference>
<dbReference type="Pfam" id="PF07228">
    <property type="entry name" value="SpoIIE"/>
    <property type="match status" value="1"/>
</dbReference>
<dbReference type="Gene3D" id="3.40.50.2300">
    <property type="match status" value="1"/>
</dbReference>
<reference evidence="4 6" key="2">
    <citation type="submission" date="2016-11" db="EMBL/GenBank/DDBJ databases">
        <authorList>
            <person name="Klemetsen T."/>
        </authorList>
    </citation>
    <scope>NUCLEOTIDE SEQUENCE [LARGE SCALE GENOMIC DNA]</scope>
    <source>
        <strain evidence="4">MT 2528</strain>
    </source>
</reference>
<dbReference type="SMART" id="SM00448">
    <property type="entry name" value="REC"/>
    <property type="match status" value="1"/>
</dbReference>